<evidence type="ECO:0000256" key="3">
    <source>
        <dbReference type="ARBA" id="ARBA00023295"/>
    </source>
</evidence>
<dbReference type="GO" id="GO:0016052">
    <property type="term" value="P:carbohydrate catabolic process"/>
    <property type="evidence" value="ECO:0007669"/>
    <property type="project" value="TreeGrafter"/>
</dbReference>
<dbReference type="GO" id="GO:0005829">
    <property type="term" value="C:cytosol"/>
    <property type="evidence" value="ECO:0007669"/>
    <property type="project" value="TreeGrafter"/>
</dbReference>
<keyword evidence="3" id="KW-0326">Glycosidase</keyword>
<dbReference type="PROSITE" id="PS00653">
    <property type="entry name" value="GLYCOSYL_HYDROL_F1_2"/>
    <property type="match status" value="1"/>
</dbReference>
<evidence type="ECO:0000256" key="2">
    <source>
        <dbReference type="ARBA" id="ARBA00022801"/>
    </source>
</evidence>
<evidence type="ECO:0000313" key="5">
    <source>
        <dbReference type="EMBL" id="HIZ41535.1"/>
    </source>
</evidence>
<proteinExistence type="inferred from homology"/>
<organism evidence="5 6">
    <name type="scientific">Candidatus Gemmiger excrementigallinarum</name>
    <dbReference type="NCBI Taxonomy" id="2838609"/>
    <lineage>
        <taxon>Bacteria</taxon>
        <taxon>Bacillati</taxon>
        <taxon>Bacillota</taxon>
        <taxon>Clostridia</taxon>
        <taxon>Eubacteriales</taxon>
        <taxon>Gemmiger</taxon>
    </lineage>
</organism>
<comment type="caution">
    <text evidence="5">The sequence shown here is derived from an EMBL/GenBank/DDBJ whole genome shotgun (WGS) entry which is preliminary data.</text>
</comment>
<dbReference type="Pfam" id="PF00232">
    <property type="entry name" value="Glyco_hydro_1"/>
    <property type="match status" value="1"/>
</dbReference>
<protein>
    <submittedName>
        <fullName evidence="5">Family 1 glycosylhydrolase</fullName>
    </submittedName>
</protein>
<dbReference type="InterPro" id="IPR017853">
    <property type="entry name" value="GH"/>
</dbReference>
<comment type="similarity">
    <text evidence="1 4">Belongs to the glycosyl hydrolase 1 family.</text>
</comment>
<reference evidence="5" key="2">
    <citation type="submission" date="2021-04" db="EMBL/GenBank/DDBJ databases">
        <authorList>
            <person name="Gilroy R."/>
        </authorList>
    </citation>
    <scope>NUCLEOTIDE SEQUENCE</scope>
    <source>
        <strain evidence="5">ChiSxjej1B13-11774</strain>
    </source>
</reference>
<dbReference type="Gene3D" id="3.20.20.80">
    <property type="entry name" value="Glycosidases"/>
    <property type="match status" value="1"/>
</dbReference>
<dbReference type="InterPro" id="IPR001360">
    <property type="entry name" value="Glyco_hydro_1"/>
</dbReference>
<dbReference type="PANTHER" id="PTHR10353:SF296">
    <property type="entry name" value="6-PHOSPHO-BETA-GLUCOSIDASE"/>
    <property type="match status" value="1"/>
</dbReference>
<name>A0A9D2EQ83_9FIRM</name>
<dbReference type="AlphaFoldDB" id="A0A9D2EQ83"/>
<dbReference type="GO" id="GO:0008422">
    <property type="term" value="F:beta-glucosidase activity"/>
    <property type="evidence" value="ECO:0007669"/>
    <property type="project" value="TreeGrafter"/>
</dbReference>
<dbReference type="InterPro" id="IPR033132">
    <property type="entry name" value="GH_1_N_CS"/>
</dbReference>
<dbReference type="PRINTS" id="PR00131">
    <property type="entry name" value="GLHYDRLASE1"/>
</dbReference>
<accession>A0A9D2EQ83</accession>
<dbReference type="PANTHER" id="PTHR10353">
    <property type="entry name" value="GLYCOSYL HYDROLASE"/>
    <property type="match status" value="1"/>
</dbReference>
<keyword evidence="2" id="KW-0378">Hydrolase</keyword>
<evidence type="ECO:0000256" key="1">
    <source>
        <dbReference type="ARBA" id="ARBA00010838"/>
    </source>
</evidence>
<gene>
    <name evidence="5" type="ORF">H9811_03115</name>
</gene>
<reference evidence="5" key="1">
    <citation type="journal article" date="2021" name="PeerJ">
        <title>Extensive microbial diversity within the chicken gut microbiome revealed by metagenomics and culture.</title>
        <authorList>
            <person name="Gilroy R."/>
            <person name="Ravi A."/>
            <person name="Getino M."/>
            <person name="Pursley I."/>
            <person name="Horton D.L."/>
            <person name="Alikhan N.F."/>
            <person name="Baker D."/>
            <person name="Gharbi K."/>
            <person name="Hall N."/>
            <person name="Watson M."/>
            <person name="Adriaenssens E.M."/>
            <person name="Foster-Nyarko E."/>
            <person name="Jarju S."/>
            <person name="Secka A."/>
            <person name="Antonio M."/>
            <person name="Oren A."/>
            <person name="Chaudhuri R.R."/>
            <person name="La Ragione R."/>
            <person name="Hildebrand F."/>
            <person name="Pallen M.J."/>
        </authorList>
    </citation>
    <scope>NUCLEOTIDE SEQUENCE</scope>
    <source>
        <strain evidence="5">ChiSxjej1B13-11774</strain>
    </source>
</reference>
<sequence length="480" mass="54717">MKTVFPKDFLWGGACAANQFEGAWDVDGKGPSIPDMCTNGTHTSPKLLTPTIEPDKFYPSHEAIDFYHHYEEDIALFAEMGFKTFRTSINWARIFPTGEDAEPNEAGLAFYDRVFDCCKKHGIEPLVTISHYELPYALVEKYNGWADRKLVDFYMNYCKTIFARYEGKVKYWLTFNEINAGMMPFGAVMSLGTCKDYRGPAVAMPDDPQVRLQALHHQFIASALAVKYAHDNYPEYKMGNMDCFITSYPYTCDPADILANQQAMRKTNWYCSDVQVRGEYPAFAKRLWEDLGVTIHMEPGDAEILKNGTVDFYTLSYYMSNCVTTHKDAVKTDGNVSAGFKNPYLKASDWGWQIDPQGLRYSLNEIYDRYRIPVMVVENGLGAKDTLEPDGTVHDSYRIDYLRQHIEQMAEAVKDGVDLMGYTPWGCIDLVSASTGEMAKRYGFIYVNKYDDGTGDYSRLRKDSFYWYKKVIASDGADLS</sequence>
<evidence type="ECO:0000256" key="4">
    <source>
        <dbReference type="RuleBase" id="RU003690"/>
    </source>
</evidence>
<dbReference type="Proteomes" id="UP000824048">
    <property type="component" value="Unassembled WGS sequence"/>
</dbReference>
<dbReference type="EMBL" id="DXBP01000021">
    <property type="protein sequence ID" value="HIZ41535.1"/>
    <property type="molecule type" value="Genomic_DNA"/>
</dbReference>
<dbReference type="FunFam" id="3.20.20.80:FF:000004">
    <property type="entry name" value="Beta-glucosidase 6-phospho-beta-glucosidase"/>
    <property type="match status" value="1"/>
</dbReference>
<dbReference type="SUPFAM" id="SSF51445">
    <property type="entry name" value="(Trans)glycosidases"/>
    <property type="match status" value="1"/>
</dbReference>
<evidence type="ECO:0000313" key="6">
    <source>
        <dbReference type="Proteomes" id="UP000824048"/>
    </source>
</evidence>